<evidence type="ECO:0000313" key="3">
    <source>
        <dbReference type="Proteomes" id="UP000182135"/>
    </source>
</evidence>
<dbReference type="RefSeq" id="WP_027637919.1">
    <property type="nucleotide sequence ID" value="NZ_BAAACD010000024.1"/>
</dbReference>
<proteinExistence type="predicted"/>
<sequence length="840" mass="100296">MNNSVVNATNIISKDYDSYGIDDLFYENSFRLFKDYCRKQHKLYLKDLEKFDFNTLYNEKGFGEAKIQSIINRWNQWKNKDFNMKYNPQKNYEKNIDIQPCYKSMCVKALGALSIDSKIIHWLEKNHIETIGMIEKLDLSVISTIPNIGKAKYKRFIDGMGLLKIPENSLYKLTLHLIKDDEHFNVFKRRAINKETLQYIADSKGISRERVRQLELRIHQRLKGYFAMFSSYIINNLEKEKIFDGEDLNLLFDNIEDRVIIKYSLKSADSDRIVYCEDIKKYIIDENKEEFLRKINSIILDDVPEVFNYYEGIYPMEECLEENDIGFLEYDDFISYIMKHGYKRYKDYIWKGSIKLSKCYSIIVKEYFKEGIKLSDDNSIEFVRKIFKEKFGREDVCENNRAIAARIESDNVLCDRGTYISPDYIDISVKTLEKIKRHILNFKENSIFIADLYRKFEEELLSQSNINNRYFLHGILKYYYGDEFIFTKDNIVKDLNRTMTSHEIFGKFLSSKNAPVSKKEIRKVYPGWTDSMFNNAVSVNKDILYWDNGYFISAMALNMKKEWTSNLRDIVKKSFDKNNGYTNANIIYKEVKKSMSDFIKANNVKNSFNLYSILEYNFGSNYYFRRPHILEERPKKQFTTMDLFYALLENKKKISYDEFYSYFKNLEFTERTIYNAFHKVSKDLIEINDNNYVLKKDFNIDEESIKRIKQNIKNVMRDIEYLPLRGIENFDSYPAIGYGWNSYLLEAIVKEYIPDYRIIEKYFKDRRYKCSILVKNNSSIKNISDLIVYIIKNEYDDVMTITRIQEYLQEKNIILKVLPKEVWDSEVIWVDSNGKLKIIE</sequence>
<dbReference type="GeneID" id="90544376"/>
<dbReference type="InterPro" id="IPR013324">
    <property type="entry name" value="RNA_pol_sigma_r3/r4-like"/>
</dbReference>
<evidence type="ECO:0000313" key="1">
    <source>
        <dbReference type="EMBL" id="PWL51885.1"/>
    </source>
</evidence>
<keyword evidence="3" id="KW-1185">Reference proteome</keyword>
<reference evidence="1 4" key="2">
    <citation type="submission" date="2018-03" db="EMBL/GenBank/DDBJ databases">
        <title>The uncultured portion of the human microbiome is neutrally assembled.</title>
        <authorList>
            <person name="Jeraldo P."/>
            <person name="Boardman L."/>
            <person name="White B.A."/>
            <person name="Nelson H."/>
            <person name="Goldenfeld N."/>
            <person name="Chia N."/>
        </authorList>
    </citation>
    <scope>NUCLEOTIDE SEQUENCE [LARGE SCALE GENOMIC DNA]</scope>
    <source>
        <strain evidence="1">CIM:MAG 903</strain>
    </source>
</reference>
<dbReference type="OrthoDB" id="1791683at2"/>
<gene>
    <name evidence="1" type="ORF">DBY38_13155</name>
    <name evidence="2" type="ORF">SAMN04487885_10270</name>
</gene>
<accession>A0A1I2JLH2</accession>
<evidence type="ECO:0000313" key="4">
    <source>
        <dbReference type="Proteomes" id="UP000246114"/>
    </source>
</evidence>
<dbReference type="Proteomes" id="UP000182135">
    <property type="component" value="Unassembled WGS sequence"/>
</dbReference>
<evidence type="ECO:0000313" key="2">
    <source>
        <dbReference type="EMBL" id="SFF54007.1"/>
    </source>
</evidence>
<name>A0A1I2JLH2_9CLOT</name>
<dbReference type="EMBL" id="FOOE01000002">
    <property type="protein sequence ID" value="SFF54007.1"/>
    <property type="molecule type" value="Genomic_DNA"/>
</dbReference>
<dbReference type="eggNOG" id="COG0568">
    <property type="taxonomic scope" value="Bacteria"/>
</dbReference>
<dbReference type="STRING" id="1529.SAMN04487885_10270"/>
<organism evidence="2 3">
    <name type="scientific">Clostridium cadaveris</name>
    <dbReference type="NCBI Taxonomy" id="1529"/>
    <lineage>
        <taxon>Bacteria</taxon>
        <taxon>Bacillati</taxon>
        <taxon>Bacillota</taxon>
        <taxon>Clostridia</taxon>
        <taxon>Eubacteriales</taxon>
        <taxon>Clostridiaceae</taxon>
        <taxon>Clostridium</taxon>
    </lineage>
</organism>
<dbReference type="EMBL" id="QAMZ01000053">
    <property type="protein sequence ID" value="PWL51885.1"/>
    <property type="molecule type" value="Genomic_DNA"/>
</dbReference>
<protein>
    <submittedName>
        <fullName evidence="2">Sigma-70, region 4</fullName>
    </submittedName>
</protein>
<dbReference type="SUPFAM" id="SSF88659">
    <property type="entry name" value="Sigma3 and sigma4 domains of RNA polymerase sigma factors"/>
    <property type="match status" value="1"/>
</dbReference>
<dbReference type="Proteomes" id="UP000246114">
    <property type="component" value="Unassembled WGS sequence"/>
</dbReference>
<reference evidence="2 3" key="1">
    <citation type="submission" date="2016-10" db="EMBL/GenBank/DDBJ databases">
        <authorList>
            <person name="de Groot N.N."/>
        </authorList>
    </citation>
    <scope>NUCLEOTIDE SEQUENCE [LARGE SCALE GENOMIC DNA]</scope>
    <source>
        <strain evidence="2 3">NLAE-zl-G419</strain>
    </source>
</reference>
<dbReference type="AlphaFoldDB" id="A0A1I2JLH2"/>